<dbReference type="EMBL" id="CP013695">
    <property type="protein sequence ID" value="ALU32349.1"/>
    <property type="molecule type" value="Genomic_DNA"/>
</dbReference>
<evidence type="ECO:0000313" key="10">
    <source>
        <dbReference type="Proteomes" id="UP000065473"/>
    </source>
</evidence>
<keyword evidence="7" id="KW-0645">Protease</keyword>
<dbReference type="InterPro" id="IPR002810">
    <property type="entry name" value="NfeD-like_C"/>
</dbReference>
<evidence type="ECO:0000256" key="3">
    <source>
        <dbReference type="ARBA" id="ARBA00022989"/>
    </source>
</evidence>
<feature type="transmembrane region" description="Helical" evidence="5">
    <location>
        <begin position="32"/>
        <end position="50"/>
    </location>
</feature>
<dbReference type="GO" id="GO:0006508">
    <property type="term" value="P:proteolysis"/>
    <property type="evidence" value="ECO:0007669"/>
    <property type="project" value="UniProtKB-KW"/>
</dbReference>
<dbReference type="InterPro" id="IPR012340">
    <property type="entry name" value="NA-bd_OB-fold"/>
</dbReference>
<feature type="transmembrane region" description="Helical" evidence="5">
    <location>
        <begin position="7"/>
        <end position="26"/>
    </location>
</feature>
<name>A0A0U3H3V3_9CREN</name>
<dbReference type="PaxDb" id="1435377-SUSAZ_10970"/>
<evidence type="ECO:0000256" key="5">
    <source>
        <dbReference type="SAM" id="Phobius"/>
    </source>
</evidence>
<protein>
    <submittedName>
        <fullName evidence="7">Serine protease</fullName>
    </submittedName>
</protein>
<dbReference type="OMA" id="EGEYWEA"/>
<keyword evidence="2 5" id="KW-0812">Transmembrane</keyword>
<dbReference type="RefSeq" id="WP_011279116.1">
    <property type="nucleotide sequence ID" value="NZ_BHWZ01000006.1"/>
</dbReference>
<dbReference type="STRING" id="1435377.SUSAZ_10970"/>
<dbReference type="GeneID" id="14552841"/>
<comment type="subcellular location">
    <subcellularLocation>
        <location evidence="1">Membrane</location>
        <topology evidence="1">Multi-pass membrane protein</topology>
    </subcellularLocation>
</comment>
<sequence>MVVHDPVSIIIIVVVILALILTGQYANPIVAIPSLALVGFLLYRVVNVIWTTRRRNLYTYEGKIGRAVDDISPGKEGYVLIEGEYWRAISNEPISKGDEVIVIGMQNLKLIVKKYIRVRG</sequence>
<dbReference type="AlphaFoldDB" id="A0A0U3H3V3"/>
<gene>
    <name evidence="7" type="ORF">ATY89_06455</name>
    <name evidence="8" type="ORF">ATZ20_09480</name>
</gene>
<evidence type="ECO:0000256" key="2">
    <source>
        <dbReference type="ARBA" id="ARBA00022692"/>
    </source>
</evidence>
<dbReference type="OrthoDB" id="28112at2157"/>
<keyword evidence="7" id="KW-0378">Hydrolase</keyword>
<dbReference type="Proteomes" id="UP000065473">
    <property type="component" value="Chromosome"/>
</dbReference>
<dbReference type="EMBL" id="CP013694">
    <property type="protein sequence ID" value="ALU29616.1"/>
    <property type="molecule type" value="Genomic_DNA"/>
</dbReference>
<evidence type="ECO:0000313" key="8">
    <source>
        <dbReference type="EMBL" id="ALU32349.1"/>
    </source>
</evidence>
<dbReference type="Pfam" id="PF01957">
    <property type="entry name" value="NfeD"/>
    <property type="match status" value="1"/>
</dbReference>
<dbReference type="InterPro" id="IPR052165">
    <property type="entry name" value="Membrane_assoc_protease"/>
</dbReference>
<dbReference type="GO" id="GO:0008233">
    <property type="term" value="F:peptidase activity"/>
    <property type="evidence" value="ECO:0007669"/>
    <property type="project" value="UniProtKB-KW"/>
</dbReference>
<reference evidence="9 10" key="1">
    <citation type="submission" date="2015-12" db="EMBL/GenBank/DDBJ databases">
        <title>A stable core within a dynamic pangenome in Sulfolobus acidocaldarius.</title>
        <authorList>
            <person name="Anderson R."/>
            <person name="Kouris A."/>
            <person name="Seward C."/>
            <person name="Campbell K."/>
            <person name="Whitaker R."/>
        </authorList>
    </citation>
    <scope>NUCLEOTIDE SEQUENCE [LARGE SCALE GENOMIC DNA]</scope>
    <source>
        <strain evidence="7 10">GG12-C01-09</strain>
        <strain evidence="8 9">NG05B_CO5_07</strain>
    </source>
</reference>
<evidence type="ECO:0000313" key="9">
    <source>
        <dbReference type="Proteomes" id="UP000060043"/>
    </source>
</evidence>
<proteinExistence type="predicted"/>
<dbReference type="PANTHER" id="PTHR33507">
    <property type="entry name" value="INNER MEMBRANE PROTEIN YBBJ"/>
    <property type="match status" value="1"/>
</dbReference>
<organism evidence="7 10">
    <name type="scientific">Sulfolobus acidocaldarius</name>
    <dbReference type="NCBI Taxonomy" id="2285"/>
    <lineage>
        <taxon>Archaea</taxon>
        <taxon>Thermoproteota</taxon>
        <taxon>Thermoprotei</taxon>
        <taxon>Sulfolobales</taxon>
        <taxon>Sulfolobaceae</taxon>
        <taxon>Sulfolobus</taxon>
    </lineage>
</organism>
<accession>A0A0U3H3V3</accession>
<keyword evidence="3 5" id="KW-1133">Transmembrane helix</keyword>
<dbReference type="GO" id="GO:0016020">
    <property type="term" value="C:membrane"/>
    <property type="evidence" value="ECO:0007669"/>
    <property type="project" value="UniProtKB-SubCell"/>
</dbReference>
<dbReference type="SUPFAM" id="SSF141322">
    <property type="entry name" value="NfeD domain-like"/>
    <property type="match status" value="1"/>
</dbReference>
<dbReference type="PANTHER" id="PTHR33507:SF4">
    <property type="entry name" value="NODULATION COMPETITIVENESS PROTEIN NFED"/>
    <property type="match status" value="1"/>
</dbReference>
<evidence type="ECO:0000256" key="1">
    <source>
        <dbReference type="ARBA" id="ARBA00004141"/>
    </source>
</evidence>
<evidence type="ECO:0000313" key="7">
    <source>
        <dbReference type="EMBL" id="ALU29616.1"/>
    </source>
</evidence>
<evidence type="ECO:0000259" key="6">
    <source>
        <dbReference type="Pfam" id="PF01957"/>
    </source>
</evidence>
<feature type="domain" description="NfeD-like C-terminal" evidence="6">
    <location>
        <begin position="60"/>
        <end position="114"/>
    </location>
</feature>
<dbReference type="Proteomes" id="UP000060043">
    <property type="component" value="Chromosome"/>
</dbReference>
<evidence type="ECO:0000256" key="4">
    <source>
        <dbReference type="ARBA" id="ARBA00023136"/>
    </source>
</evidence>
<dbReference type="Gene3D" id="2.40.50.140">
    <property type="entry name" value="Nucleic acid-binding proteins"/>
    <property type="match status" value="1"/>
</dbReference>
<keyword evidence="4 5" id="KW-0472">Membrane</keyword>